<dbReference type="Pfam" id="PF00069">
    <property type="entry name" value="Pkinase"/>
    <property type="match status" value="1"/>
</dbReference>
<evidence type="ECO:0000259" key="1">
    <source>
        <dbReference type="PROSITE" id="PS50011"/>
    </source>
</evidence>
<feature type="domain" description="Protein kinase" evidence="1">
    <location>
        <begin position="1"/>
        <end position="256"/>
    </location>
</feature>
<dbReference type="PROSITE" id="PS00108">
    <property type="entry name" value="PROTEIN_KINASE_ST"/>
    <property type="match status" value="1"/>
</dbReference>
<dbReference type="EMBL" id="JBAWTH010000152">
    <property type="protein sequence ID" value="KAL2274650.1"/>
    <property type="molecule type" value="Genomic_DNA"/>
</dbReference>
<keyword evidence="3" id="KW-1185">Reference proteome</keyword>
<dbReference type="InterPro" id="IPR000719">
    <property type="entry name" value="Prot_kinase_dom"/>
</dbReference>
<organism evidence="2 3">
    <name type="scientific">Diaporthe vaccinii</name>
    <dbReference type="NCBI Taxonomy" id="105482"/>
    <lineage>
        <taxon>Eukaryota</taxon>
        <taxon>Fungi</taxon>
        <taxon>Dikarya</taxon>
        <taxon>Ascomycota</taxon>
        <taxon>Pezizomycotina</taxon>
        <taxon>Sordariomycetes</taxon>
        <taxon>Sordariomycetidae</taxon>
        <taxon>Diaporthales</taxon>
        <taxon>Diaporthaceae</taxon>
        <taxon>Diaporthe</taxon>
        <taxon>Diaporthe eres species complex</taxon>
    </lineage>
</organism>
<dbReference type="InterPro" id="IPR008271">
    <property type="entry name" value="Ser/Thr_kinase_AS"/>
</dbReference>
<dbReference type="SMART" id="SM00220">
    <property type="entry name" value="S_TKc"/>
    <property type="match status" value="1"/>
</dbReference>
<evidence type="ECO:0000313" key="2">
    <source>
        <dbReference type="EMBL" id="KAL2274650.1"/>
    </source>
</evidence>
<dbReference type="Gene3D" id="1.10.510.10">
    <property type="entry name" value="Transferase(Phosphotransferase) domain 1"/>
    <property type="match status" value="1"/>
</dbReference>
<accession>A0ABR4DWY5</accession>
<dbReference type="PROSITE" id="PS50011">
    <property type="entry name" value="PROTEIN_KINASE_DOM"/>
    <property type="match status" value="1"/>
</dbReference>
<dbReference type="Proteomes" id="UP001600888">
    <property type="component" value="Unassembled WGS sequence"/>
</dbReference>
<gene>
    <name evidence="2" type="ORF">FJTKL_03067</name>
</gene>
<dbReference type="SUPFAM" id="SSF56112">
    <property type="entry name" value="Protein kinase-like (PK-like)"/>
    <property type="match status" value="1"/>
</dbReference>
<dbReference type="InterPro" id="IPR011009">
    <property type="entry name" value="Kinase-like_dom_sf"/>
</dbReference>
<proteinExistence type="predicted"/>
<dbReference type="PANTHER" id="PTHR48011">
    <property type="entry name" value="CCR4-NOT TRANSCRIPTIONAL COMPLEX SUBUNIT CAF120-RELATED"/>
    <property type="match status" value="1"/>
</dbReference>
<reference evidence="2 3" key="1">
    <citation type="submission" date="2024-03" db="EMBL/GenBank/DDBJ databases">
        <title>A high-quality draft genome sequence of Diaporthe vaccinii, a causative agent of upright dieback and viscid rot disease in cranberry plants.</title>
        <authorList>
            <person name="Sarrasin M."/>
            <person name="Lang B.F."/>
            <person name="Burger G."/>
        </authorList>
    </citation>
    <scope>NUCLEOTIDE SEQUENCE [LARGE SCALE GENOMIC DNA]</scope>
    <source>
        <strain evidence="2 3">IS7</strain>
    </source>
</reference>
<evidence type="ECO:0000313" key="3">
    <source>
        <dbReference type="Proteomes" id="UP001600888"/>
    </source>
</evidence>
<name>A0ABR4DWY5_9PEZI</name>
<dbReference type="PANTHER" id="PTHR48011:SF4">
    <property type="entry name" value="MITOGEN-ACTIVATED PROTEIN KINASE KINASE KINASE 19"/>
    <property type="match status" value="1"/>
</dbReference>
<comment type="caution">
    <text evidence="2">The sequence shown here is derived from an EMBL/GenBank/DDBJ whole genome shotgun (WGS) entry which is preliminary data.</text>
</comment>
<dbReference type="InterPro" id="IPR052751">
    <property type="entry name" value="Plant_MAPKKK"/>
</dbReference>
<sequence>MATNLLGATGRRYIFKELIQERPHLGRVWFATCGHDKFILKDIPKEIYSSFNEDIRPRLREHENLRLPSDTIPGKCIFVYKYLTDDFLSLVKQQMPKADRKQVLKACLQGIAELHDRDIVHLDIKPDNITVNIRPNSVIDQVQIIDTENAAYLPKGRCIKGMLPGNDNWRSPEGHFKGKVNRPSDIYSFGAVVSGSRVNCGERLSNKLTPRSASMLCLAVSSSGQTMISANTSRKAPCLRSSAYNVKSRTLEIRMV</sequence>
<protein>
    <recommendedName>
        <fullName evidence="1">Protein kinase domain-containing protein</fullName>
    </recommendedName>
</protein>